<dbReference type="InterPro" id="IPR045621">
    <property type="entry name" value="BPD_transp_1_N"/>
</dbReference>
<dbReference type="GO" id="GO:0005886">
    <property type="term" value="C:plasma membrane"/>
    <property type="evidence" value="ECO:0007669"/>
    <property type="project" value="UniProtKB-SubCell"/>
</dbReference>
<evidence type="ECO:0000256" key="7">
    <source>
        <dbReference type="RuleBase" id="RU363032"/>
    </source>
</evidence>
<comment type="caution">
    <text evidence="9">The sequence shown here is derived from an EMBL/GenBank/DDBJ whole genome shotgun (WGS) entry which is preliminary data.</text>
</comment>
<accession>A0A8J6JDW7</accession>
<comment type="similarity">
    <text evidence="7">Belongs to the binding-protein-dependent transport system permease family.</text>
</comment>
<dbReference type="InterPro" id="IPR035906">
    <property type="entry name" value="MetI-like_sf"/>
</dbReference>
<dbReference type="EMBL" id="JACOPP010000003">
    <property type="protein sequence ID" value="MBC5732884.1"/>
    <property type="molecule type" value="Genomic_DNA"/>
</dbReference>
<evidence type="ECO:0000256" key="4">
    <source>
        <dbReference type="ARBA" id="ARBA00022692"/>
    </source>
</evidence>
<keyword evidence="6 7" id="KW-0472">Membrane</keyword>
<dbReference type="InterPro" id="IPR000515">
    <property type="entry name" value="MetI-like"/>
</dbReference>
<dbReference type="Pfam" id="PF19300">
    <property type="entry name" value="BPD_transp_1_N"/>
    <property type="match status" value="1"/>
</dbReference>
<gene>
    <name evidence="9" type="ORF">H8S57_03955</name>
</gene>
<reference evidence="9" key="1">
    <citation type="submission" date="2020-08" db="EMBL/GenBank/DDBJ databases">
        <title>Genome public.</title>
        <authorList>
            <person name="Liu C."/>
            <person name="Sun Q."/>
        </authorList>
    </citation>
    <scope>NUCLEOTIDE SEQUENCE</scope>
    <source>
        <strain evidence="9">NSJ-51</strain>
    </source>
</reference>
<comment type="subcellular location">
    <subcellularLocation>
        <location evidence="1 7">Cell membrane</location>
        <topology evidence="1 7">Multi-pass membrane protein</topology>
    </subcellularLocation>
</comment>
<dbReference type="PROSITE" id="PS50928">
    <property type="entry name" value="ABC_TM1"/>
    <property type="match status" value="1"/>
</dbReference>
<dbReference type="RefSeq" id="WP_186906781.1">
    <property type="nucleotide sequence ID" value="NZ_JACOPP010000003.1"/>
</dbReference>
<dbReference type="PANTHER" id="PTHR43163:SF6">
    <property type="entry name" value="DIPEPTIDE TRANSPORT SYSTEM PERMEASE PROTEIN DPPB-RELATED"/>
    <property type="match status" value="1"/>
</dbReference>
<keyword evidence="5 7" id="KW-1133">Transmembrane helix</keyword>
<feature type="transmembrane region" description="Helical" evidence="7">
    <location>
        <begin position="9"/>
        <end position="30"/>
    </location>
</feature>
<feature type="transmembrane region" description="Helical" evidence="7">
    <location>
        <begin position="175"/>
        <end position="192"/>
    </location>
</feature>
<feature type="transmembrane region" description="Helical" evidence="7">
    <location>
        <begin position="134"/>
        <end position="155"/>
    </location>
</feature>
<evidence type="ECO:0000256" key="5">
    <source>
        <dbReference type="ARBA" id="ARBA00022989"/>
    </source>
</evidence>
<protein>
    <submittedName>
        <fullName evidence="9">ABC transporter permease</fullName>
    </submittedName>
</protein>
<dbReference type="Proteomes" id="UP000661435">
    <property type="component" value="Unassembled WGS sequence"/>
</dbReference>
<feature type="domain" description="ABC transmembrane type-1" evidence="8">
    <location>
        <begin position="95"/>
        <end position="295"/>
    </location>
</feature>
<evidence type="ECO:0000256" key="3">
    <source>
        <dbReference type="ARBA" id="ARBA00022475"/>
    </source>
</evidence>
<evidence type="ECO:0000256" key="6">
    <source>
        <dbReference type="ARBA" id="ARBA00023136"/>
    </source>
</evidence>
<feature type="transmembrane region" description="Helical" evidence="7">
    <location>
        <begin position="274"/>
        <end position="295"/>
    </location>
</feature>
<evidence type="ECO:0000259" key="8">
    <source>
        <dbReference type="PROSITE" id="PS50928"/>
    </source>
</evidence>
<sequence length="313" mass="34224">MAKYTAKRVVMALLTLLVVACITFFLMNAIPGNPWLSEKTPSQATIDALNAKYGLDQPLIVQLGKYLGNLLQGDFGVSIKMQKNRPVLDIILEMFPVSAKVGIVAICWAVVVGVPLGCLAAYKRGTWVDSLLRVVCTIGISMPGFVVATILLHTLCGGIEGLKIFPTIFDGTLKSYVLPCAALGFYPMCYLSRQTRTAMLDSINQEYIKTARAKGLKNKKIIFKHALRNALIPVITYLGPQIAFTLCGGLVVEKVFSIPGLGRYFIQSIQNRDYPVIMGTTIFLAAFIIVMNLLVDLAYKLVDPRINLSKGGN</sequence>
<keyword evidence="2 7" id="KW-0813">Transport</keyword>
<evidence type="ECO:0000313" key="9">
    <source>
        <dbReference type="EMBL" id="MBC5732884.1"/>
    </source>
</evidence>
<organism evidence="9 10">
    <name type="scientific">Lawsonibacter hominis</name>
    <dbReference type="NCBI Taxonomy" id="2763053"/>
    <lineage>
        <taxon>Bacteria</taxon>
        <taxon>Bacillati</taxon>
        <taxon>Bacillota</taxon>
        <taxon>Clostridia</taxon>
        <taxon>Eubacteriales</taxon>
        <taxon>Oscillospiraceae</taxon>
        <taxon>Lawsonibacter</taxon>
    </lineage>
</organism>
<dbReference type="GO" id="GO:0055085">
    <property type="term" value="P:transmembrane transport"/>
    <property type="evidence" value="ECO:0007669"/>
    <property type="project" value="InterPro"/>
</dbReference>
<evidence type="ECO:0000313" key="10">
    <source>
        <dbReference type="Proteomes" id="UP000661435"/>
    </source>
</evidence>
<dbReference type="PANTHER" id="PTHR43163">
    <property type="entry name" value="DIPEPTIDE TRANSPORT SYSTEM PERMEASE PROTEIN DPPB-RELATED"/>
    <property type="match status" value="1"/>
</dbReference>
<dbReference type="Pfam" id="PF00528">
    <property type="entry name" value="BPD_transp_1"/>
    <property type="match status" value="1"/>
</dbReference>
<dbReference type="SUPFAM" id="SSF161098">
    <property type="entry name" value="MetI-like"/>
    <property type="match status" value="1"/>
</dbReference>
<evidence type="ECO:0000256" key="2">
    <source>
        <dbReference type="ARBA" id="ARBA00022448"/>
    </source>
</evidence>
<keyword evidence="4 7" id="KW-0812">Transmembrane</keyword>
<feature type="transmembrane region" description="Helical" evidence="7">
    <location>
        <begin position="230"/>
        <end position="252"/>
    </location>
</feature>
<dbReference type="PROSITE" id="PS51257">
    <property type="entry name" value="PROKAR_LIPOPROTEIN"/>
    <property type="match status" value="1"/>
</dbReference>
<dbReference type="CDD" id="cd06261">
    <property type="entry name" value="TM_PBP2"/>
    <property type="match status" value="1"/>
</dbReference>
<dbReference type="Gene3D" id="1.10.3720.10">
    <property type="entry name" value="MetI-like"/>
    <property type="match status" value="1"/>
</dbReference>
<feature type="transmembrane region" description="Helical" evidence="7">
    <location>
        <begin position="101"/>
        <end position="122"/>
    </location>
</feature>
<evidence type="ECO:0000256" key="1">
    <source>
        <dbReference type="ARBA" id="ARBA00004651"/>
    </source>
</evidence>
<dbReference type="AlphaFoldDB" id="A0A8J6JDW7"/>
<proteinExistence type="inferred from homology"/>
<keyword evidence="3" id="KW-1003">Cell membrane</keyword>
<keyword evidence="10" id="KW-1185">Reference proteome</keyword>
<name>A0A8J6JDW7_9FIRM</name>